<comment type="caution">
    <text evidence="4">The sequence shown here is derived from an EMBL/GenBank/DDBJ whole genome shotgun (WGS) entry which is preliminary data.</text>
</comment>
<evidence type="ECO:0000313" key="4">
    <source>
        <dbReference type="EMBL" id="PDW00927.1"/>
    </source>
</evidence>
<dbReference type="EMBL" id="NQWI01000163">
    <property type="protein sequence ID" value="PDW00927.1"/>
    <property type="molecule type" value="Genomic_DNA"/>
</dbReference>
<name>A0A2A6REH3_9CHLR</name>
<evidence type="ECO:0008006" key="6">
    <source>
        <dbReference type="Google" id="ProtNLM"/>
    </source>
</evidence>
<gene>
    <name evidence="4" type="ORF">CJ255_20065</name>
</gene>
<dbReference type="AlphaFoldDB" id="A0A2A6REH3"/>
<evidence type="ECO:0000256" key="3">
    <source>
        <dbReference type="ARBA" id="ARBA00022691"/>
    </source>
</evidence>
<organism evidence="4 5">
    <name type="scientific">Candidatus Viridilinea mediisalina</name>
    <dbReference type="NCBI Taxonomy" id="2024553"/>
    <lineage>
        <taxon>Bacteria</taxon>
        <taxon>Bacillati</taxon>
        <taxon>Chloroflexota</taxon>
        <taxon>Chloroflexia</taxon>
        <taxon>Chloroflexales</taxon>
        <taxon>Chloroflexineae</taxon>
        <taxon>Oscillochloridaceae</taxon>
        <taxon>Candidatus Viridilinea</taxon>
    </lineage>
</organism>
<dbReference type="GO" id="GO:0009007">
    <property type="term" value="F:site-specific DNA-methyltransferase (adenine-specific) activity"/>
    <property type="evidence" value="ECO:0007669"/>
    <property type="project" value="UniProtKB-EC"/>
</dbReference>
<dbReference type="InterPro" id="IPR012327">
    <property type="entry name" value="MeTrfase_D12"/>
</dbReference>
<dbReference type="GO" id="GO:0009307">
    <property type="term" value="P:DNA restriction-modification system"/>
    <property type="evidence" value="ECO:0007669"/>
    <property type="project" value="InterPro"/>
</dbReference>
<evidence type="ECO:0000256" key="1">
    <source>
        <dbReference type="ARBA" id="ARBA00022603"/>
    </source>
</evidence>
<keyword evidence="5" id="KW-1185">Reference proteome</keyword>
<dbReference type="SUPFAM" id="SSF53335">
    <property type="entry name" value="S-adenosyl-L-methionine-dependent methyltransferases"/>
    <property type="match status" value="1"/>
</dbReference>
<protein>
    <recommendedName>
        <fullName evidence="6">DNA methyltransferase</fullName>
    </recommendedName>
</protein>
<dbReference type="Proteomes" id="UP000220527">
    <property type="component" value="Unassembled WGS sequence"/>
</dbReference>
<proteinExistence type="predicted"/>
<dbReference type="Gene3D" id="3.40.50.150">
    <property type="entry name" value="Vaccinia Virus protein VP39"/>
    <property type="match status" value="1"/>
</dbReference>
<evidence type="ECO:0000313" key="5">
    <source>
        <dbReference type="Proteomes" id="UP000220527"/>
    </source>
</evidence>
<keyword evidence="3" id="KW-0949">S-adenosyl-L-methionine</keyword>
<keyword evidence="1" id="KW-0489">Methyltransferase</keyword>
<accession>A0A2A6REH3</accession>
<reference evidence="5" key="1">
    <citation type="submission" date="2017-08" db="EMBL/GenBank/DDBJ databases">
        <authorList>
            <person name="Grouzdev D.S."/>
            <person name="Gaisin V.A."/>
            <person name="Rysina M.S."/>
            <person name="Gorlenko V.M."/>
        </authorList>
    </citation>
    <scope>NUCLEOTIDE SEQUENCE [LARGE SCALE GENOMIC DNA]</scope>
    <source>
        <strain evidence="5">Kir15-3F</strain>
    </source>
</reference>
<sequence length="161" mass="18071">MEGVRDLAIRGATMQRALTMFQQEDPKYLQSELITYIGNKRGLLPFINEGVTFVKERLGKDKLIFLDLFSGSGVVSRFMKAHAERIVANDIELYAKIAGREFLQRCRGLNHRGTENTEQGVAWPIVDTPSVPSLCPRCLCGSILGTSSCWRFECLVQKLST</sequence>
<dbReference type="GO" id="GO:0032259">
    <property type="term" value="P:methylation"/>
    <property type="evidence" value="ECO:0007669"/>
    <property type="project" value="UniProtKB-KW"/>
</dbReference>
<dbReference type="Pfam" id="PF02086">
    <property type="entry name" value="MethyltransfD12"/>
    <property type="match status" value="1"/>
</dbReference>
<dbReference type="InterPro" id="IPR029063">
    <property type="entry name" value="SAM-dependent_MTases_sf"/>
</dbReference>
<evidence type="ECO:0000256" key="2">
    <source>
        <dbReference type="ARBA" id="ARBA00022679"/>
    </source>
</evidence>
<keyword evidence="2" id="KW-0808">Transferase</keyword>
<feature type="non-terminal residue" evidence="4">
    <location>
        <position position="161"/>
    </location>
</feature>